<organism evidence="1">
    <name type="scientific">marine sediment metagenome</name>
    <dbReference type="NCBI Taxonomy" id="412755"/>
    <lineage>
        <taxon>unclassified sequences</taxon>
        <taxon>metagenomes</taxon>
        <taxon>ecological metagenomes</taxon>
    </lineage>
</organism>
<evidence type="ECO:0000313" key="1">
    <source>
        <dbReference type="EMBL" id="KKM73803.1"/>
    </source>
</evidence>
<dbReference type="EMBL" id="LAZR01009244">
    <property type="protein sequence ID" value="KKM73803.1"/>
    <property type="molecule type" value="Genomic_DNA"/>
</dbReference>
<gene>
    <name evidence="1" type="ORF">LCGC14_1406790</name>
</gene>
<name>A0A0F9JVU3_9ZZZZ</name>
<protein>
    <submittedName>
        <fullName evidence="1">Uncharacterized protein</fullName>
    </submittedName>
</protein>
<sequence length="155" mass="17780">MLISPFTWSSLYIATALTAKDTHFGFLPENQNGFQTARWISTRENLWDSVKGPVGSNYQTQLTWTYDDRPDSKNKITQYINTVEHNLNTAVYYAAYALNFVIDFAGYKGCSCLGKWPEQGEQYQGAGNLTNFKVQQQEFITLFFAGFKYQSRCQC</sequence>
<accession>A0A0F9JVU3</accession>
<proteinExistence type="predicted"/>
<reference evidence="1" key="1">
    <citation type="journal article" date="2015" name="Nature">
        <title>Complex archaea that bridge the gap between prokaryotes and eukaryotes.</title>
        <authorList>
            <person name="Spang A."/>
            <person name="Saw J.H."/>
            <person name="Jorgensen S.L."/>
            <person name="Zaremba-Niedzwiedzka K."/>
            <person name="Martijn J."/>
            <person name="Lind A.E."/>
            <person name="van Eijk R."/>
            <person name="Schleper C."/>
            <person name="Guy L."/>
            <person name="Ettema T.J."/>
        </authorList>
    </citation>
    <scope>NUCLEOTIDE SEQUENCE</scope>
</reference>
<comment type="caution">
    <text evidence="1">The sequence shown here is derived from an EMBL/GenBank/DDBJ whole genome shotgun (WGS) entry which is preliminary data.</text>
</comment>
<dbReference type="AlphaFoldDB" id="A0A0F9JVU3"/>